<reference evidence="3" key="1">
    <citation type="submission" date="2023-07" db="EMBL/GenBank/DDBJ databases">
        <title>30 novel species of actinomycetes from the DSMZ collection.</title>
        <authorList>
            <person name="Nouioui I."/>
        </authorList>
    </citation>
    <scope>NUCLEOTIDE SEQUENCE [LARGE SCALE GENOMIC DNA]</scope>
    <source>
        <strain evidence="3">DSM 44918</strain>
    </source>
</reference>
<dbReference type="RefSeq" id="WP_311599346.1">
    <property type="nucleotide sequence ID" value="NZ_JAVREM010000018.1"/>
</dbReference>
<proteinExistence type="predicted"/>
<evidence type="ECO:0000313" key="3">
    <source>
        <dbReference type="Proteomes" id="UP001183420"/>
    </source>
</evidence>
<keyword evidence="3" id="KW-1185">Reference proteome</keyword>
<name>A0ABU2LQH5_9ACTN</name>
<organism evidence="2 3">
    <name type="scientific">Streptomyces millisiae</name>
    <dbReference type="NCBI Taxonomy" id="3075542"/>
    <lineage>
        <taxon>Bacteria</taxon>
        <taxon>Bacillati</taxon>
        <taxon>Actinomycetota</taxon>
        <taxon>Actinomycetes</taxon>
        <taxon>Kitasatosporales</taxon>
        <taxon>Streptomycetaceae</taxon>
        <taxon>Streptomyces</taxon>
    </lineage>
</organism>
<dbReference type="EMBL" id="JAVREM010000018">
    <property type="protein sequence ID" value="MDT0319831.1"/>
    <property type="molecule type" value="Genomic_DNA"/>
</dbReference>
<evidence type="ECO:0008006" key="4">
    <source>
        <dbReference type="Google" id="ProtNLM"/>
    </source>
</evidence>
<protein>
    <recommendedName>
        <fullName evidence="4">Lipoprotein</fullName>
    </recommendedName>
</protein>
<evidence type="ECO:0000313" key="2">
    <source>
        <dbReference type="EMBL" id="MDT0319831.1"/>
    </source>
</evidence>
<feature type="region of interest" description="Disordered" evidence="1">
    <location>
        <begin position="25"/>
        <end position="59"/>
    </location>
</feature>
<comment type="caution">
    <text evidence="2">The sequence shown here is derived from an EMBL/GenBank/DDBJ whole genome shotgun (WGS) entry which is preliminary data.</text>
</comment>
<feature type="compositionally biased region" description="Acidic residues" evidence="1">
    <location>
        <begin position="32"/>
        <end position="41"/>
    </location>
</feature>
<dbReference type="Proteomes" id="UP001183420">
    <property type="component" value="Unassembled WGS sequence"/>
</dbReference>
<sequence length="147" mass="15369">MVSRLALSALVAAGTLLLGGCSEENPFTGVTEYEEPAEEETSTAPAEGEGGGGALDGTWATGLDDSDSVLTFYGDLVSFTEAIAFETDTAFCSGTLRDDSVSFSCDTADEEWTVATITRESETLAVEWESGLGQTYERVADGEIPGL</sequence>
<gene>
    <name evidence="2" type="ORF">RNC47_15950</name>
</gene>
<accession>A0ABU2LQH5</accession>
<dbReference type="PROSITE" id="PS51257">
    <property type="entry name" value="PROKAR_LIPOPROTEIN"/>
    <property type="match status" value="1"/>
</dbReference>
<evidence type="ECO:0000256" key="1">
    <source>
        <dbReference type="SAM" id="MobiDB-lite"/>
    </source>
</evidence>